<sequence length="76" mass="9176">MVTTTLELEWLEVEKVEMIWLHLYQYTQLRHEADMFNQSTVEPVDQLLQKVDPGKDRELWVREQKTDNICPVDMEI</sequence>
<dbReference type="InterPro" id="IPR027267">
    <property type="entry name" value="AH/BAR_dom_sf"/>
</dbReference>
<dbReference type="GO" id="GO:0048812">
    <property type="term" value="P:neuron projection morphogenesis"/>
    <property type="evidence" value="ECO:0007669"/>
    <property type="project" value="TreeGrafter"/>
</dbReference>
<organism evidence="1 2">
    <name type="scientific">Sciurus carolinensis</name>
    <name type="common">Eastern gray squirrel</name>
    <dbReference type="NCBI Taxonomy" id="30640"/>
    <lineage>
        <taxon>Eukaryota</taxon>
        <taxon>Metazoa</taxon>
        <taxon>Chordata</taxon>
        <taxon>Craniata</taxon>
        <taxon>Vertebrata</taxon>
        <taxon>Euteleostomi</taxon>
        <taxon>Mammalia</taxon>
        <taxon>Eutheria</taxon>
        <taxon>Euarchontoglires</taxon>
        <taxon>Glires</taxon>
        <taxon>Rodentia</taxon>
        <taxon>Sciuromorpha</taxon>
        <taxon>Sciuridae</taxon>
        <taxon>Sciurinae</taxon>
        <taxon>Sciurini</taxon>
        <taxon>Sciurus</taxon>
    </lineage>
</organism>
<dbReference type="Proteomes" id="UP001166674">
    <property type="component" value="Unassembled WGS sequence"/>
</dbReference>
<gene>
    <name evidence="1" type="ORF">SUZIE_158340</name>
</gene>
<dbReference type="PANTHER" id="PTHR23065:SF57">
    <property type="entry name" value="GROWTH ARREST-SPECIFIC PROTEIN 7"/>
    <property type="match status" value="1"/>
</dbReference>
<evidence type="ECO:0000313" key="2">
    <source>
        <dbReference type="Proteomes" id="UP001166674"/>
    </source>
</evidence>
<comment type="caution">
    <text evidence="1">The sequence shown here is derived from an EMBL/GenBank/DDBJ whole genome shotgun (WGS) entry which is preliminary data.</text>
</comment>
<dbReference type="GO" id="GO:0072583">
    <property type="term" value="P:clathrin-dependent endocytosis"/>
    <property type="evidence" value="ECO:0007669"/>
    <property type="project" value="TreeGrafter"/>
</dbReference>
<proteinExistence type="predicted"/>
<dbReference type="GO" id="GO:0005905">
    <property type="term" value="C:clathrin-coated pit"/>
    <property type="evidence" value="ECO:0007669"/>
    <property type="project" value="TreeGrafter"/>
</dbReference>
<dbReference type="GO" id="GO:0005886">
    <property type="term" value="C:plasma membrane"/>
    <property type="evidence" value="ECO:0007669"/>
    <property type="project" value="TreeGrafter"/>
</dbReference>
<dbReference type="EMBL" id="JAATJV010373080">
    <property type="protein sequence ID" value="MBZ3880520.1"/>
    <property type="molecule type" value="Genomic_DNA"/>
</dbReference>
<evidence type="ECO:0000313" key="1">
    <source>
        <dbReference type="EMBL" id="MBZ3880520.1"/>
    </source>
</evidence>
<accession>A0AA41MYK9</accession>
<dbReference type="PANTHER" id="PTHR23065">
    <property type="entry name" value="PROLINE-SERINE-THREONINE PHOSPHATASE INTERACTING PROTEIN 1"/>
    <property type="match status" value="1"/>
</dbReference>
<name>A0AA41MYK9_SCICA</name>
<dbReference type="GO" id="GO:0030136">
    <property type="term" value="C:clathrin-coated vesicle"/>
    <property type="evidence" value="ECO:0007669"/>
    <property type="project" value="TreeGrafter"/>
</dbReference>
<reference evidence="1" key="1">
    <citation type="submission" date="2020-03" db="EMBL/GenBank/DDBJ databases">
        <title>Studies in the Genomics of Life Span.</title>
        <authorList>
            <person name="Glass D."/>
        </authorList>
    </citation>
    <scope>NUCLEOTIDE SEQUENCE</scope>
    <source>
        <strain evidence="1">SUZIE</strain>
        <tissue evidence="1">Muscle</tissue>
    </source>
</reference>
<dbReference type="SUPFAM" id="SSF103657">
    <property type="entry name" value="BAR/IMD domain-like"/>
    <property type="match status" value="1"/>
</dbReference>
<protein>
    <submittedName>
        <fullName evidence="1">Growth arrest-specific protein 7</fullName>
    </submittedName>
</protein>
<dbReference type="AlphaFoldDB" id="A0AA41MYK9"/>
<keyword evidence="2" id="KW-1185">Reference proteome</keyword>
<dbReference type="GO" id="GO:0048268">
    <property type="term" value="P:clathrin coat assembly"/>
    <property type="evidence" value="ECO:0007669"/>
    <property type="project" value="TreeGrafter"/>
</dbReference>